<feature type="domain" description="HTH cro/C1-type" evidence="1">
    <location>
        <begin position="11"/>
        <end position="65"/>
    </location>
</feature>
<dbReference type="Gene3D" id="1.10.260.40">
    <property type="entry name" value="lambda repressor-like DNA-binding domains"/>
    <property type="match status" value="1"/>
</dbReference>
<dbReference type="InterPro" id="IPR010982">
    <property type="entry name" value="Lambda_DNA-bd_dom_sf"/>
</dbReference>
<accession>A0A6P2CUT7</accession>
<evidence type="ECO:0000259" key="1">
    <source>
        <dbReference type="PROSITE" id="PS50943"/>
    </source>
</evidence>
<name>A0A6P2CUT7_9BACT</name>
<dbReference type="CDD" id="cd00093">
    <property type="entry name" value="HTH_XRE"/>
    <property type="match status" value="1"/>
</dbReference>
<proteinExistence type="predicted"/>
<dbReference type="EMBL" id="LR593886">
    <property type="protein sequence ID" value="VTR92751.1"/>
    <property type="molecule type" value="Genomic_DNA"/>
</dbReference>
<evidence type="ECO:0000313" key="3">
    <source>
        <dbReference type="Proteomes" id="UP000464178"/>
    </source>
</evidence>
<dbReference type="Pfam" id="PF01381">
    <property type="entry name" value="HTH_3"/>
    <property type="match status" value="1"/>
</dbReference>
<dbReference type="SUPFAM" id="SSF47413">
    <property type="entry name" value="lambda repressor-like DNA-binding domains"/>
    <property type="match status" value="1"/>
</dbReference>
<dbReference type="GO" id="GO:0003677">
    <property type="term" value="F:DNA binding"/>
    <property type="evidence" value="ECO:0007669"/>
    <property type="project" value="InterPro"/>
</dbReference>
<gene>
    <name evidence="2" type="ORF">SOIL9_49630</name>
</gene>
<dbReference type="Proteomes" id="UP000464178">
    <property type="component" value="Chromosome"/>
</dbReference>
<dbReference type="RefSeq" id="WP_162667570.1">
    <property type="nucleotide sequence ID" value="NZ_LR593886.1"/>
</dbReference>
<dbReference type="KEGG" id="gms:SOIL9_49630"/>
<sequence>MVPETSISEVLRRAVLESGLPLLRLAQETGIQRASLSRFVRGKNSLRLDVADKLAAYFGLRLTSSERTQADNTSKE</sequence>
<evidence type="ECO:0000313" key="2">
    <source>
        <dbReference type="EMBL" id="VTR92751.1"/>
    </source>
</evidence>
<dbReference type="AlphaFoldDB" id="A0A6P2CUT7"/>
<dbReference type="InterPro" id="IPR001387">
    <property type="entry name" value="Cro/C1-type_HTH"/>
</dbReference>
<dbReference type="SMART" id="SM00530">
    <property type="entry name" value="HTH_XRE"/>
    <property type="match status" value="1"/>
</dbReference>
<keyword evidence="3" id="KW-1185">Reference proteome</keyword>
<protein>
    <recommendedName>
        <fullName evidence="1">HTH cro/C1-type domain-containing protein</fullName>
    </recommendedName>
</protein>
<organism evidence="2 3">
    <name type="scientific">Gemmata massiliana</name>
    <dbReference type="NCBI Taxonomy" id="1210884"/>
    <lineage>
        <taxon>Bacteria</taxon>
        <taxon>Pseudomonadati</taxon>
        <taxon>Planctomycetota</taxon>
        <taxon>Planctomycetia</taxon>
        <taxon>Gemmatales</taxon>
        <taxon>Gemmataceae</taxon>
        <taxon>Gemmata</taxon>
    </lineage>
</organism>
<dbReference type="PROSITE" id="PS50943">
    <property type="entry name" value="HTH_CROC1"/>
    <property type="match status" value="1"/>
</dbReference>
<reference evidence="2 3" key="1">
    <citation type="submission" date="2019-05" db="EMBL/GenBank/DDBJ databases">
        <authorList>
            <consortium name="Science for Life Laboratories"/>
        </authorList>
    </citation>
    <scope>NUCLEOTIDE SEQUENCE [LARGE SCALE GENOMIC DNA]</scope>
    <source>
        <strain evidence="2">Soil9</strain>
    </source>
</reference>